<feature type="region of interest" description="Disordered" evidence="6">
    <location>
        <begin position="196"/>
        <end position="216"/>
    </location>
</feature>
<evidence type="ECO:0000313" key="8">
    <source>
        <dbReference type="Proteomes" id="UP000826271"/>
    </source>
</evidence>
<dbReference type="GO" id="GO:0030234">
    <property type="term" value="F:enzyme regulator activity"/>
    <property type="evidence" value="ECO:0007669"/>
    <property type="project" value="TreeGrafter"/>
</dbReference>
<reference evidence="7" key="1">
    <citation type="submission" date="2019-10" db="EMBL/GenBank/DDBJ databases">
        <authorList>
            <person name="Zhang R."/>
            <person name="Pan Y."/>
            <person name="Wang J."/>
            <person name="Ma R."/>
            <person name="Yu S."/>
        </authorList>
    </citation>
    <scope>NUCLEOTIDE SEQUENCE</scope>
    <source>
        <strain evidence="7">LA-IB0</strain>
        <tissue evidence="7">Leaf</tissue>
    </source>
</reference>
<evidence type="ECO:0000313" key="7">
    <source>
        <dbReference type="EMBL" id="KAG8373814.1"/>
    </source>
</evidence>
<evidence type="ECO:0000256" key="1">
    <source>
        <dbReference type="ARBA" id="ARBA00004273"/>
    </source>
</evidence>
<proteinExistence type="predicted"/>
<evidence type="ECO:0000256" key="4">
    <source>
        <dbReference type="ARBA" id="ARBA00023128"/>
    </source>
</evidence>
<dbReference type="SUPFAM" id="SSF81411">
    <property type="entry name" value="Mitochondrial cytochrome c oxidase subunit VIa"/>
    <property type="match status" value="1"/>
</dbReference>
<dbReference type="AlphaFoldDB" id="A0AAV6WT03"/>
<keyword evidence="8" id="KW-1185">Reference proteome</keyword>
<keyword evidence="3" id="KW-0809">Transit peptide</keyword>
<evidence type="ECO:0000256" key="2">
    <source>
        <dbReference type="ARBA" id="ARBA00022792"/>
    </source>
</evidence>
<protein>
    <submittedName>
        <fullName evidence="7">Uncharacterized protein</fullName>
    </submittedName>
</protein>
<dbReference type="PANTHER" id="PTHR11504:SF0">
    <property type="entry name" value="CYTOCHROME C OXIDASE SUBUNIT"/>
    <property type="match status" value="1"/>
</dbReference>
<feature type="compositionally biased region" description="Low complexity" evidence="6">
    <location>
        <begin position="203"/>
        <end position="214"/>
    </location>
</feature>
<accession>A0AAV6WT03</accession>
<feature type="region of interest" description="Disordered" evidence="6">
    <location>
        <begin position="126"/>
        <end position="157"/>
    </location>
</feature>
<dbReference type="InterPro" id="IPR036418">
    <property type="entry name" value="Cyt_c_oxidase_su6a_sf"/>
</dbReference>
<dbReference type="GO" id="GO:0006123">
    <property type="term" value="P:mitochondrial electron transport, cytochrome c to oxygen"/>
    <property type="evidence" value="ECO:0007669"/>
    <property type="project" value="TreeGrafter"/>
</dbReference>
<organism evidence="7 8">
    <name type="scientific">Buddleja alternifolia</name>
    <dbReference type="NCBI Taxonomy" id="168488"/>
    <lineage>
        <taxon>Eukaryota</taxon>
        <taxon>Viridiplantae</taxon>
        <taxon>Streptophyta</taxon>
        <taxon>Embryophyta</taxon>
        <taxon>Tracheophyta</taxon>
        <taxon>Spermatophyta</taxon>
        <taxon>Magnoliopsida</taxon>
        <taxon>eudicotyledons</taxon>
        <taxon>Gunneridae</taxon>
        <taxon>Pentapetalae</taxon>
        <taxon>asterids</taxon>
        <taxon>lamiids</taxon>
        <taxon>Lamiales</taxon>
        <taxon>Scrophulariaceae</taxon>
        <taxon>Buddlejeae</taxon>
        <taxon>Buddleja</taxon>
    </lineage>
</organism>
<dbReference type="EMBL" id="WHWC01000011">
    <property type="protein sequence ID" value="KAG8373814.1"/>
    <property type="molecule type" value="Genomic_DNA"/>
</dbReference>
<dbReference type="PANTHER" id="PTHR11504">
    <property type="entry name" value="CYTOCHROME C OXIDASE POLYPEPTIDE VIA"/>
    <property type="match status" value="1"/>
</dbReference>
<dbReference type="Proteomes" id="UP000826271">
    <property type="component" value="Unassembled WGS sequence"/>
</dbReference>
<evidence type="ECO:0000256" key="5">
    <source>
        <dbReference type="ARBA" id="ARBA00023136"/>
    </source>
</evidence>
<feature type="compositionally biased region" description="Polar residues" evidence="6">
    <location>
        <begin position="131"/>
        <end position="147"/>
    </location>
</feature>
<dbReference type="GO" id="GO:0005743">
    <property type="term" value="C:mitochondrial inner membrane"/>
    <property type="evidence" value="ECO:0007669"/>
    <property type="project" value="UniProtKB-SubCell"/>
</dbReference>
<evidence type="ECO:0000256" key="3">
    <source>
        <dbReference type="ARBA" id="ARBA00022946"/>
    </source>
</evidence>
<sequence>MREWPLIEGFLRAAVRVSAEEAGAGFCVLFLPPWFSLMTAAESLLLSTARSERSLIKNKADNKAKKATRMTKIREELRSNIISKEYRNTDDVEIYPHDVELHERESYKEAYRQSRASEWDRDQRAYLFGPGSSSGQDSRFNRSQSVRQPEIRASTAPSLYNQRKIDSTQQSIDEKKIGDRMATAIVRSGLRSALRGGASAVRSSPASKRSMSSSAHHDEAAEAAKWEKITYLGAASCSILAIYCLSKGHPHSEEPPAYPYLHIRNKEFPWGPDGLFEVKHH</sequence>
<dbReference type="FunFam" id="4.10.95.10:FF:000002">
    <property type="entry name" value="Cytochrome c oxidase subunit Via"/>
    <property type="match status" value="1"/>
</dbReference>
<keyword evidence="2" id="KW-0999">Mitochondrion inner membrane</keyword>
<comment type="subcellular location">
    <subcellularLocation>
        <location evidence="1">Mitochondrion inner membrane</location>
    </subcellularLocation>
</comment>
<gene>
    <name evidence="7" type="ORF">BUALT_Bualt11G0064200</name>
</gene>
<dbReference type="Gene3D" id="4.10.95.10">
    <property type="entry name" value="Cytochrome c oxidase, subunit VIa"/>
    <property type="match status" value="1"/>
</dbReference>
<evidence type="ECO:0000256" key="6">
    <source>
        <dbReference type="SAM" id="MobiDB-lite"/>
    </source>
</evidence>
<keyword evidence="4" id="KW-0496">Mitochondrion</keyword>
<name>A0AAV6WT03_9LAMI</name>
<dbReference type="InterPro" id="IPR001349">
    <property type="entry name" value="Cyt_c_oxidase_su6a"/>
</dbReference>
<keyword evidence="5" id="KW-0472">Membrane</keyword>
<comment type="caution">
    <text evidence="7">The sequence shown here is derived from an EMBL/GenBank/DDBJ whole genome shotgun (WGS) entry which is preliminary data.</text>
</comment>